<evidence type="ECO:0000256" key="1">
    <source>
        <dbReference type="ARBA" id="ARBA00000085"/>
    </source>
</evidence>
<sequence>MDAKPRSLTVYLAALVTLALLPLGLIAVLQTRAVIAEADDNSRSSVLARTIEAASREQELLQKAVGAGAGLAAALAEVREDGVACSALMQRFLKSAPEFVFAGFIRPDGIMACSTADEVMDLSDASGFSKIIENPQLTFSVNRSGAVSGQSVIIVTRPVMDRAQLLGFVSISIPHALASIPLDVEDQKSDVVIALFDASGEVLLSNVGLDEVSGYLPPAPDKRLVLSNSGKTFSDRTPLGEERIFAVATIIPGEVAVIGSWPRDVALASVGAGSTALTIAFPILMWVTGLGVALWGLHRLVIRHLDSLRSAVRRFALGERDPIESLEGAPQEFQQIQTAFNRMVLLIREAEAQHERDLVEKTLLLREVHHRVKNNLQLIASIMNMHLRKAETPEARRLLEQLQRRVRGLAMVHQTLNQNSQMTTINTEALIGHLVAELAHRPPILGQVVEVDCRIAPVELGQDQAVTLSMLVAEALTNAVKYVGVPQDGPPTISVELTRPEENTLHLKISNTRGQTDDGADLFHSGGIGQRLMQAFLRQLDGSETITETSSHYVYEVTFDIAEVEGDSEPKTIADERGGDARAAAE</sequence>
<dbReference type="GO" id="GO:0004673">
    <property type="term" value="F:protein histidine kinase activity"/>
    <property type="evidence" value="ECO:0007669"/>
    <property type="project" value="UniProtKB-EC"/>
</dbReference>
<keyword evidence="6" id="KW-0547">Nucleotide-binding</keyword>
<evidence type="ECO:0000256" key="4">
    <source>
        <dbReference type="ARBA" id="ARBA00022553"/>
    </source>
</evidence>
<dbReference type="InterPro" id="IPR011495">
    <property type="entry name" value="Sig_transdc_His_kin_sub2_dim/P"/>
</dbReference>
<dbReference type="EC" id="2.7.13.3" evidence="3"/>
<evidence type="ECO:0000313" key="11">
    <source>
        <dbReference type="EMBL" id="SMX32738.1"/>
    </source>
</evidence>
<evidence type="ECO:0000256" key="7">
    <source>
        <dbReference type="ARBA" id="ARBA00022777"/>
    </source>
</evidence>
<keyword evidence="8" id="KW-0067">ATP-binding</keyword>
<evidence type="ECO:0000256" key="6">
    <source>
        <dbReference type="ARBA" id="ARBA00022741"/>
    </source>
</evidence>
<accession>A0A238JPX9</accession>
<evidence type="ECO:0000256" key="8">
    <source>
        <dbReference type="ARBA" id="ARBA00022840"/>
    </source>
</evidence>
<dbReference type="OrthoDB" id="9767435at2"/>
<dbReference type="InterPro" id="IPR003660">
    <property type="entry name" value="HAMP_dom"/>
</dbReference>
<keyword evidence="12" id="KW-1185">Reference proteome</keyword>
<dbReference type="Pfam" id="PF07568">
    <property type="entry name" value="HisKA_2"/>
    <property type="match status" value="1"/>
</dbReference>
<comment type="catalytic activity">
    <reaction evidence="1">
        <text>ATP + protein L-histidine = ADP + protein N-phospho-L-histidine.</text>
        <dbReference type="EC" id="2.7.13.3"/>
    </reaction>
</comment>
<keyword evidence="5 11" id="KW-0808">Transferase</keyword>
<gene>
    <name evidence="11" type="primary">pdtaS</name>
    <name evidence="11" type="ORF">RUA8715_00020</name>
</gene>
<name>A0A238JPX9_9RHOB</name>
<dbReference type="GO" id="GO:0007165">
    <property type="term" value="P:signal transduction"/>
    <property type="evidence" value="ECO:0007669"/>
    <property type="project" value="InterPro"/>
</dbReference>
<dbReference type="EMBL" id="FXYG01000001">
    <property type="protein sequence ID" value="SMX32738.1"/>
    <property type="molecule type" value="Genomic_DNA"/>
</dbReference>
<dbReference type="SUPFAM" id="SSF55874">
    <property type="entry name" value="ATPase domain of HSP90 chaperone/DNA topoisomerase II/histidine kinase"/>
    <property type="match status" value="1"/>
</dbReference>
<dbReference type="Proteomes" id="UP000202485">
    <property type="component" value="Unassembled WGS sequence"/>
</dbReference>
<dbReference type="PANTHER" id="PTHR41523:SF8">
    <property type="entry name" value="ETHYLENE RESPONSE SENSOR PROTEIN"/>
    <property type="match status" value="1"/>
</dbReference>
<proteinExistence type="predicted"/>
<keyword evidence="7 11" id="KW-0418">Kinase</keyword>
<protein>
    <recommendedName>
        <fullName evidence="3">histidine kinase</fullName>
        <ecNumber evidence="3">2.7.13.3</ecNumber>
    </recommendedName>
</protein>
<dbReference type="PROSITE" id="PS50885">
    <property type="entry name" value="HAMP"/>
    <property type="match status" value="1"/>
</dbReference>
<keyword evidence="4" id="KW-0597">Phosphoprotein</keyword>
<feature type="domain" description="HAMP" evidence="10">
    <location>
        <begin position="299"/>
        <end position="352"/>
    </location>
</feature>
<dbReference type="Gene3D" id="3.30.565.10">
    <property type="entry name" value="Histidine kinase-like ATPase, C-terminal domain"/>
    <property type="match status" value="1"/>
</dbReference>
<dbReference type="Gene3D" id="3.30.450.20">
    <property type="entry name" value="PAS domain"/>
    <property type="match status" value="2"/>
</dbReference>
<evidence type="ECO:0000256" key="3">
    <source>
        <dbReference type="ARBA" id="ARBA00012438"/>
    </source>
</evidence>
<dbReference type="GO" id="GO:0016020">
    <property type="term" value="C:membrane"/>
    <property type="evidence" value="ECO:0007669"/>
    <property type="project" value="UniProtKB-SubCell"/>
</dbReference>
<feature type="region of interest" description="Disordered" evidence="9">
    <location>
        <begin position="566"/>
        <end position="586"/>
    </location>
</feature>
<dbReference type="InterPro" id="IPR036890">
    <property type="entry name" value="HATPase_C_sf"/>
</dbReference>
<evidence type="ECO:0000259" key="10">
    <source>
        <dbReference type="PROSITE" id="PS50885"/>
    </source>
</evidence>
<feature type="compositionally biased region" description="Basic and acidic residues" evidence="9">
    <location>
        <begin position="568"/>
        <end position="586"/>
    </location>
</feature>
<evidence type="ECO:0000256" key="9">
    <source>
        <dbReference type="SAM" id="MobiDB-lite"/>
    </source>
</evidence>
<evidence type="ECO:0000256" key="5">
    <source>
        <dbReference type="ARBA" id="ARBA00022679"/>
    </source>
</evidence>
<comment type="subcellular location">
    <subcellularLocation>
        <location evidence="2">Membrane</location>
    </subcellularLocation>
</comment>
<organism evidence="11 12">
    <name type="scientific">Ruegeria arenilitoris</name>
    <dbReference type="NCBI Taxonomy" id="1173585"/>
    <lineage>
        <taxon>Bacteria</taxon>
        <taxon>Pseudomonadati</taxon>
        <taxon>Pseudomonadota</taxon>
        <taxon>Alphaproteobacteria</taxon>
        <taxon>Rhodobacterales</taxon>
        <taxon>Roseobacteraceae</taxon>
        <taxon>Ruegeria</taxon>
    </lineage>
</organism>
<evidence type="ECO:0000256" key="2">
    <source>
        <dbReference type="ARBA" id="ARBA00004370"/>
    </source>
</evidence>
<dbReference type="PANTHER" id="PTHR41523">
    <property type="entry name" value="TWO-COMPONENT SYSTEM SENSOR PROTEIN"/>
    <property type="match status" value="1"/>
</dbReference>
<dbReference type="GO" id="GO:0005524">
    <property type="term" value="F:ATP binding"/>
    <property type="evidence" value="ECO:0007669"/>
    <property type="project" value="UniProtKB-KW"/>
</dbReference>
<evidence type="ECO:0000313" key="12">
    <source>
        <dbReference type="Proteomes" id="UP000202485"/>
    </source>
</evidence>
<dbReference type="AlphaFoldDB" id="A0A238JPX9"/>
<reference evidence="12" key="1">
    <citation type="submission" date="2017-05" db="EMBL/GenBank/DDBJ databases">
        <authorList>
            <person name="Rodrigo-Torres L."/>
            <person name="Arahal R. D."/>
            <person name="Lucena T."/>
        </authorList>
    </citation>
    <scope>NUCLEOTIDE SEQUENCE [LARGE SCALE GENOMIC DNA]</scope>
    <source>
        <strain evidence="12">CECT 8715</strain>
    </source>
</reference>